<dbReference type="AlphaFoldDB" id="A0A2K2CU59"/>
<evidence type="ECO:0000313" key="3">
    <source>
        <dbReference type="EnsemblPlants" id="PNT65559"/>
    </source>
</evidence>
<dbReference type="EnsemblPlants" id="PNT65559">
    <property type="protein sequence ID" value="PNT65559"/>
    <property type="gene ID" value="BRADI_4g44385v3"/>
</dbReference>
<dbReference type="Proteomes" id="UP000008810">
    <property type="component" value="Chromosome 4"/>
</dbReference>
<protein>
    <submittedName>
        <fullName evidence="2 3">Uncharacterized protein</fullName>
    </submittedName>
</protein>
<reference evidence="3" key="3">
    <citation type="submission" date="2018-08" db="UniProtKB">
        <authorList>
            <consortium name="EnsemblPlants"/>
        </authorList>
    </citation>
    <scope>IDENTIFICATION</scope>
    <source>
        <strain evidence="3">cv. Bd21</strain>
    </source>
</reference>
<feature type="non-terminal residue" evidence="2">
    <location>
        <position position="1"/>
    </location>
</feature>
<reference evidence="2 3" key="1">
    <citation type="journal article" date="2010" name="Nature">
        <title>Genome sequencing and analysis of the model grass Brachypodium distachyon.</title>
        <authorList>
            <consortium name="International Brachypodium Initiative"/>
        </authorList>
    </citation>
    <scope>NUCLEOTIDE SEQUENCE [LARGE SCALE GENOMIC DNA]</scope>
    <source>
        <strain evidence="2 3">Bd21</strain>
    </source>
</reference>
<keyword evidence="4" id="KW-1185">Reference proteome</keyword>
<sequence>PNAGRNPPPPQERKNRTDAGISRRRNGPGPTARGPNNNAPHQRVRASFAPSRPRSGQETPRRRRRQSQHHGGRRPALQGGANGRGRGRASAAPARRRRRCFARRRRRIEGRHRLRRPARSRRIDQRRSQELARR</sequence>
<proteinExistence type="predicted"/>
<gene>
    <name evidence="2" type="ORF">BRADI_4g44385v3</name>
</gene>
<accession>A0A2K2CU59</accession>
<dbReference type="EMBL" id="CM000883">
    <property type="protein sequence ID" value="PNT65559.1"/>
    <property type="molecule type" value="Genomic_DNA"/>
</dbReference>
<feature type="compositionally biased region" description="Basic residues" evidence="1">
    <location>
        <begin position="94"/>
        <end position="120"/>
    </location>
</feature>
<feature type="compositionally biased region" description="Pro residues" evidence="1">
    <location>
        <begin position="1"/>
        <end position="10"/>
    </location>
</feature>
<dbReference type="InParanoid" id="A0A2K2CU59"/>
<evidence type="ECO:0000313" key="4">
    <source>
        <dbReference type="Proteomes" id="UP000008810"/>
    </source>
</evidence>
<dbReference type="OrthoDB" id="1883168at2759"/>
<evidence type="ECO:0000256" key="1">
    <source>
        <dbReference type="SAM" id="MobiDB-lite"/>
    </source>
</evidence>
<reference evidence="2" key="2">
    <citation type="submission" date="2017-06" db="EMBL/GenBank/DDBJ databases">
        <title>WGS assembly of Brachypodium distachyon.</title>
        <authorList>
            <consortium name="The International Brachypodium Initiative"/>
            <person name="Lucas S."/>
            <person name="Harmon-Smith M."/>
            <person name="Lail K."/>
            <person name="Tice H."/>
            <person name="Grimwood J."/>
            <person name="Bruce D."/>
            <person name="Barry K."/>
            <person name="Shu S."/>
            <person name="Lindquist E."/>
            <person name="Wang M."/>
            <person name="Pitluck S."/>
            <person name="Vogel J.P."/>
            <person name="Garvin D.F."/>
            <person name="Mockler T.C."/>
            <person name="Schmutz J."/>
            <person name="Rokhsar D."/>
            <person name="Bevan M.W."/>
        </authorList>
    </citation>
    <scope>NUCLEOTIDE SEQUENCE</scope>
    <source>
        <strain evidence="2">Bd21</strain>
    </source>
</reference>
<feature type="region of interest" description="Disordered" evidence="1">
    <location>
        <begin position="1"/>
        <end position="134"/>
    </location>
</feature>
<dbReference type="Gramene" id="PNT65559">
    <property type="protein sequence ID" value="PNT65559"/>
    <property type="gene ID" value="BRADI_4g44385v3"/>
</dbReference>
<organism evidence="2">
    <name type="scientific">Brachypodium distachyon</name>
    <name type="common">Purple false brome</name>
    <name type="synonym">Trachynia distachya</name>
    <dbReference type="NCBI Taxonomy" id="15368"/>
    <lineage>
        <taxon>Eukaryota</taxon>
        <taxon>Viridiplantae</taxon>
        <taxon>Streptophyta</taxon>
        <taxon>Embryophyta</taxon>
        <taxon>Tracheophyta</taxon>
        <taxon>Spermatophyta</taxon>
        <taxon>Magnoliopsida</taxon>
        <taxon>Liliopsida</taxon>
        <taxon>Poales</taxon>
        <taxon>Poaceae</taxon>
        <taxon>BOP clade</taxon>
        <taxon>Pooideae</taxon>
        <taxon>Stipodae</taxon>
        <taxon>Brachypodieae</taxon>
        <taxon>Brachypodium</taxon>
    </lineage>
</organism>
<evidence type="ECO:0000313" key="2">
    <source>
        <dbReference type="EMBL" id="PNT65559.1"/>
    </source>
</evidence>
<feature type="compositionally biased region" description="Basic residues" evidence="1">
    <location>
        <begin position="61"/>
        <end position="73"/>
    </location>
</feature>
<name>A0A2K2CU59_BRADI</name>
<feature type="compositionally biased region" description="Basic and acidic residues" evidence="1">
    <location>
        <begin position="121"/>
        <end position="134"/>
    </location>
</feature>